<dbReference type="AlphaFoldDB" id="A0AAJ5W3L1"/>
<evidence type="ECO:0000313" key="1">
    <source>
        <dbReference type="EMBL" id="WEK17888.1"/>
    </source>
</evidence>
<reference evidence="1" key="1">
    <citation type="submission" date="2023-03" db="EMBL/GenBank/DDBJ databases">
        <title>Andean soil-derived lignocellulolytic bacterial consortium as a source of novel taxa and putative plastic-active enzymes.</title>
        <authorList>
            <person name="Diaz-Garcia L."/>
            <person name="Chuvochina M."/>
            <person name="Feuerriegel G."/>
            <person name="Bunk B."/>
            <person name="Sproer C."/>
            <person name="Streit W.R."/>
            <person name="Rodriguez L.M."/>
            <person name="Overmann J."/>
            <person name="Jimenez D.J."/>
        </authorList>
    </citation>
    <scope>NUCLEOTIDE SEQUENCE</scope>
    <source>
        <strain evidence="1">MAG 3858</strain>
    </source>
</reference>
<organism evidence="1 2">
    <name type="scientific">Candidatus Pedobacter colombiensis</name>
    <dbReference type="NCBI Taxonomy" id="3121371"/>
    <lineage>
        <taxon>Bacteria</taxon>
        <taxon>Pseudomonadati</taxon>
        <taxon>Bacteroidota</taxon>
        <taxon>Sphingobacteriia</taxon>
        <taxon>Sphingobacteriales</taxon>
        <taxon>Sphingobacteriaceae</taxon>
        <taxon>Pedobacter</taxon>
    </lineage>
</organism>
<sequence>MMSENYEKAFGLKEQNLPSSFFKYRGLSELSLDNLTQNYIWCAEINTLNDPFECSLQFDNDECLRHYFSDEKFHEFFKQKFKLELTKSEIKELTQSKTPYKTYIETCCKKKIVLSLTPEQQLKKIQERWEQIREESNQYIKICSFSEINDSLLLWSHYADQHKGICVEYDLVNEDKIRPFLQPIVYSEKIFKIGLLEELDIIRKIGSTLIKSKDWEYEAEWRYTYFRQGPEFLNKIPIGNPIAVYLGTRFDLNSTELKDQLFHYLENRKIPFFHMKRHPLEYRLIK</sequence>
<proteinExistence type="predicted"/>
<protein>
    <submittedName>
        <fullName evidence="1">DUF2971 domain-containing protein</fullName>
    </submittedName>
</protein>
<name>A0AAJ5W3L1_9SPHI</name>
<dbReference type="Pfam" id="PF11185">
    <property type="entry name" value="DUF2971"/>
    <property type="match status" value="1"/>
</dbReference>
<gene>
    <name evidence="1" type="ORF">P0Y49_13880</name>
</gene>
<dbReference type="InterPro" id="IPR021352">
    <property type="entry name" value="DUF2971"/>
</dbReference>
<dbReference type="Proteomes" id="UP001214530">
    <property type="component" value="Chromosome"/>
</dbReference>
<dbReference type="EMBL" id="CP119313">
    <property type="protein sequence ID" value="WEK17888.1"/>
    <property type="molecule type" value="Genomic_DNA"/>
</dbReference>
<accession>A0AAJ5W3L1</accession>
<evidence type="ECO:0000313" key="2">
    <source>
        <dbReference type="Proteomes" id="UP001214530"/>
    </source>
</evidence>